<proteinExistence type="predicted"/>
<protein>
    <recommendedName>
        <fullName evidence="2">CIP2A N-terminal domain-containing protein</fullName>
    </recommendedName>
</protein>
<dbReference type="Pfam" id="PF21044">
    <property type="entry name" value="CIP2A_N"/>
    <property type="match status" value="1"/>
</dbReference>
<organism evidence="3 4">
    <name type="scientific">Potamilus streckersoni</name>
    <dbReference type="NCBI Taxonomy" id="2493646"/>
    <lineage>
        <taxon>Eukaryota</taxon>
        <taxon>Metazoa</taxon>
        <taxon>Spiralia</taxon>
        <taxon>Lophotrochozoa</taxon>
        <taxon>Mollusca</taxon>
        <taxon>Bivalvia</taxon>
        <taxon>Autobranchia</taxon>
        <taxon>Heteroconchia</taxon>
        <taxon>Palaeoheterodonta</taxon>
        <taxon>Unionida</taxon>
        <taxon>Unionoidea</taxon>
        <taxon>Unionidae</taxon>
        <taxon>Ambleminae</taxon>
        <taxon>Lampsilini</taxon>
        <taxon>Potamilus</taxon>
    </lineage>
</organism>
<feature type="coiled-coil region" evidence="1">
    <location>
        <begin position="698"/>
        <end position="753"/>
    </location>
</feature>
<dbReference type="Proteomes" id="UP001195483">
    <property type="component" value="Unassembled WGS sequence"/>
</dbReference>
<keyword evidence="4" id="KW-1185">Reference proteome</keyword>
<dbReference type="AlphaFoldDB" id="A0AAE0SNB3"/>
<reference evidence="3" key="3">
    <citation type="submission" date="2023-05" db="EMBL/GenBank/DDBJ databases">
        <authorList>
            <person name="Smith C.H."/>
        </authorList>
    </citation>
    <scope>NUCLEOTIDE SEQUENCE</scope>
    <source>
        <strain evidence="3">CHS0354</strain>
        <tissue evidence="3">Mantle</tissue>
    </source>
</reference>
<dbReference type="InterPro" id="IPR042510">
    <property type="entry name" value="CIP2A"/>
</dbReference>
<dbReference type="PANTHER" id="PTHR23161:SF2">
    <property type="entry name" value="PROTEIN CIP2A"/>
    <property type="match status" value="1"/>
</dbReference>
<evidence type="ECO:0000313" key="4">
    <source>
        <dbReference type="Proteomes" id="UP001195483"/>
    </source>
</evidence>
<keyword evidence="1" id="KW-0175">Coiled coil</keyword>
<feature type="coiled-coil region" evidence="1">
    <location>
        <begin position="778"/>
        <end position="910"/>
    </location>
</feature>
<comment type="caution">
    <text evidence="3">The sequence shown here is derived from an EMBL/GenBank/DDBJ whole genome shotgun (WGS) entry which is preliminary data.</text>
</comment>
<reference evidence="3" key="1">
    <citation type="journal article" date="2021" name="Genome Biol. Evol.">
        <title>A High-Quality Reference Genome for a Parasitic Bivalve with Doubly Uniparental Inheritance (Bivalvia: Unionida).</title>
        <authorList>
            <person name="Smith C.H."/>
        </authorList>
    </citation>
    <scope>NUCLEOTIDE SEQUENCE</scope>
    <source>
        <strain evidence="3">CHS0354</strain>
    </source>
</reference>
<dbReference type="SUPFAM" id="SSF48371">
    <property type="entry name" value="ARM repeat"/>
    <property type="match status" value="1"/>
</dbReference>
<name>A0AAE0SNB3_9BIVA</name>
<reference evidence="3" key="2">
    <citation type="journal article" date="2021" name="Genome Biol. Evol.">
        <title>Developing a high-quality reference genome for a parasitic bivalve with doubly uniparental inheritance (Bivalvia: Unionida).</title>
        <authorList>
            <person name="Smith C.H."/>
        </authorList>
    </citation>
    <scope>NUCLEOTIDE SEQUENCE</scope>
    <source>
        <strain evidence="3">CHS0354</strain>
        <tissue evidence="3">Mantle</tissue>
    </source>
</reference>
<accession>A0AAE0SNB3</accession>
<dbReference type="InterPro" id="IPR048701">
    <property type="entry name" value="CIP2A_N"/>
</dbReference>
<dbReference type="InterPro" id="IPR011989">
    <property type="entry name" value="ARM-like"/>
</dbReference>
<dbReference type="InterPro" id="IPR016024">
    <property type="entry name" value="ARM-type_fold"/>
</dbReference>
<evidence type="ECO:0000313" key="3">
    <source>
        <dbReference type="EMBL" id="KAK3595237.1"/>
    </source>
</evidence>
<dbReference type="PANTHER" id="PTHR23161">
    <property type="entry name" value="PROTEIN CIP2A"/>
    <property type="match status" value="1"/>
</dbReference>
<gene>
    <name evidence="3" type="ORF">CHS0354_021554</name>
</gene>
<evidence type="ECO:0000259" key="2">
    <source>
        <dbReference type="Pfam" id="PF21044"/>
    </source>
</evidence>
<dbReference type="Gene3D" id="1.25.10.10">
    <property type="entry name" value="Leucine-rich Repeat Variant"/>
    <property type="match status" value="1"/>
</dbReference>
<feature type="domain" description="CIP2A N-terminal" evidence="2">
    <location>
        <begin position="57"/>
        <end position="578"/>
    </location>
</feature>
<evidence type="ECO:0000256" key="1">
    <source>
        <dbReference type="SAM" id="Coils"/>
    </source>
</evidence>
<sequence>MFSGIAWNVEKKMDTDLNVFSSAYRQYTSNPIERSLLYLQTQLDVLINKTNRGSSLSIFNPSEILPSECLTILVDIIGDPNSKPSLILKCILLLNNLVIESDIRHRLHEDFQLTPALAKLVIHHGAAEDTLTEEALNLLQKATYGHRLDFQETYMEDLIRCLLKHVYNPPKSLTVPCMGILVNLCRDNFAVQSFIKNTEDMKKLTRALVNFLVDANFTLITLSLSLLACICIHYEETEKLFSVQNINKTFQTVFNYVISGDALCRLYSVDLFKDLLKITRFQEPFVRYDYLSTSIEKVLMLLSTCTAESVTKIFELLITFCSVPGIRPIVCRSIMVAFPIQDAAIFPKLSQTPLSKIPDPLLATVHWAGQLTDISNMAPIMAFDFLAEIYEELVFSNTRVQYSRHAALLLPAVVSTLNISFDGESASLRKKCAKIVEAIKLLIVLCGEDELKDQIIMHIDSAVLYRLLEFQFTSSAVIRKSKYLIQKEDWCETGVDVVLYTVELMSKLAKRNGALDELYSTTLQDTRLVSFLVLGLTSGARERVQVTLNIVSLGTSLEGFPLVLLGDAVASCNAQKEKQQMDSVPVMSVHQAASKRMPFGNKENLPQFNQSANYSETSATSNYRQDCDADIQSLIEKLNSGMDMKSDVAAIYERTLQAVQTREEHLQDMLEAKTLALNQADRLLSQYRSRKGQENAEASRLRGILFEAERRLESLQQQLQDVTTQKEGLMQELEEADQENKKLRQIAQMHKQLTTAHSELAEKHEALQKSHMSLSQEHKTLKEIHEMLKKHNESLKEQHDMATEQLLRLQEEQKKLSKQLREKETKLADTIKNLEKVEKEYKKVEEDRENLEAAIEKFRLDLDKTEKKKKELQHQVTSLELLCSQQEGRLNEAAEETMKLKEEVNKHRQIAALINSLSSGNVSETSVKHDQK</sequence>
<dbReference type="EMBL" id="JAEAOA010001321">
    <property type="protein sequence ID" value="KAK3595237.1"/>
    <property type="molecule type" value="Genomic_DNA"/>
</dbReference>